<dbReference type="Pfam" id="PF00450">
    <property type="entry name" value="Peptidase_S10"/>
    <property type="match status" value="1"/>
</dbReference>
<evidence type="ECO:0000256" key="3">
    <source>
        <dbReference type="ARBA" id="ARBA00022670"/>
    </source>
</evidence>
<keyword evidence="7" id="KW-1185">Reference proteome</keyword>
<comment type="similarity">
    <text evidence="1">Belongs to the peptidase S10 family.</text>
</comment>
<dbReference type="EMBL" id="JAACJO010000010">
    <property type="protein sequence ID" value="KAF5353368.1"/>
    <property type="molecule type" value="Genomic_DNA"/>
</dbReference>
<dbReference type="Gene3D" id="1.10.287.410">
    <property type="match status" value="1"/>
</dbReference>
<proteinExistence type="inferred from homology"/>
<protein>
    <submittedName>
        <fullName evidence="6">Uncharacterized protein</fullName>
    </submittedName>
</protein>
<evidence type="ECO:0000256" key="4">
    <source>
        <dbReference type="ARBA" id="ARBA00022801"/>
    </source>
</evidence>
<keyword evidence="4" id="KW-0378">Hydrolase</keyword>
<sequence length="76" mass="8117">MGRYVPVFASEVYDQNTRLVESGLTPINLQSVMIGNGITDFATTVLSDYDMQCTSASVPPVMSISSVAFPPVSILS</sequence>
<name>A0A8H5FYF4_9AGAR</name>
<comment type="caution">
    <text evidence="6">The sequence shown here is derived from an EMBL/GenBank/DDBJ whole genome shotgun (WGS) entry which is preliminary data.</text>
</comment>
<evidence type="ECO:0000256" key="5">
    <source>
        <dbReference type="ARBA" id="ARBA00023180"/>
    </source>
</evidence>
<evidence type="ECO:0000256" key="2">
    <source>
        <dbReference type="ARBA" id="ARBA00022645"/>
    </source>
</evidence>
<evidence type="ECO:0000256" key="1">
    <source>
        <dbReference type="ARBA" id="ARBA00009431"/>
    </source>
</evidence>
<dbReference type="Gene3D" id="3.40.50.1820">
    <property type="entry name" value="alpha/beta hydrolase"/>
    <property type="match status" value="1"/>
</dbReference>
<dbReference type="InterPro" id="IPR001563">
    <property type="entry name" value="Peptidase_S10"/>
</dbReference>
<organism evidence="6 7">
    <name type="scientific">Leucocoprinus leucothites</name>
    <dbReference type="NCBI Taxonomy" id="201217"/>
    <lineage>
        <taxon>Eukaryota</taxon>
        <taxon>Fungi</taxon>
        <taxon>Dikarya</taxon>
        <taxon>Basidiomycota</taxon>
        <taxon>Agaricomycotina</taxon>
        <taxon>Agaricomycetes</taxon>
        <taxon>Agaricomycetidae</taxon>
        <taxon>Agaricales</taxon>
        <taxon>Agaricineae</taxon>
        <taxon>Agaricaceae</taxon>
        <taxon>Leucocoprinus</taxon>
    </lineage>
</organism>
<keyword evidence="2" id="KW-0121">Carboxypeptidase</keyword>
<gene>
    <name evidence="6" type="ORF">D9756_007864</name>
</gene>
<accession>A0A8H5FYF4</accession>
<dbReference type="InterPro" id="IPR029058">
    <property type="entry name" value="AB_hydrolase_fold"/>
</dbReference>
<dbReference type="SUPFAM" id="SSF53474">
    <property type="entry name" value="alpha/beta-Hydrolases"/>
    <property type="match status" value="1"/>
</dbReference>
<dbReference type="GO" id="GO:0006508">
    <property type="term" value="P:proteolysis"/>
    <property type="evidence" value="ECO:0007669"/>
    <property type="project" value="UniProtKB-KW"/>
</dbReference>
<evidence type="ECO:0000313" key="7">
    <source>
        <dbReference type="Proteomes" id="UP000559027"/>
    </source>
</evidence>
<dbReference type="AlphaFoldDB" id="A0A8H5FYF4"/>
<keyword evidence="5" id="KW-0325">Glycoprotein</keyword>
<keyword evidence="3" id="KW-0645">Protease</keyword>
<reference evidence="6 7" key="1">
    <citation type="journal article" date="2020" name="ISME J.">
        <title>Uncovering the hidden diversity of litter-decomposition mechanisms in mushroom-forming fungi.</title>
        <authorList>
            <person name="Floudas D."/>
            <person name="Bentzer J."/>
            <person name="Ahren D."/>
            <person name="Johansson T."/>
            <person name="Persson P."/>
            <person name="Tunlid A."/>
        </authorList>
    </citation>
    <scope>NUCLEOTIDE SEQUENCE [LARGE SCALE GENOMIC DNA]</scope>
    <source>
        <strain evidence="6 7">CBS 146.42</strain>
    </source>
</reference>
<evidence type="ECO:0000313" key="6">
    <source>
        <dbReference type="EMBL" id="KAF5353368.1"/>
    </source>
</evidence>
<dbReference type="Proteomes" id="UP000559027">
    <property type="component" value="Unassembled WGS sequence"/>
</dbReference>
<dbReference type="OrthoDB" id="443318at2759"/>
<dbReference type="GO" id="GO:0004185">
    <property type="term" value="F:serine-type carboxypeptidase activity"/>
    <property type="evidence" value="ECO:0007669"/>
    <property type="project" value="InterPro"/>
</dbReference>